<evidence type="ECO:0000313" key="2">
    <source>
        <dbReference type="Proteomes" id="UP001214043"/>
    </source>
</evidence>
<dbReference type="PANTHER" id="PTHR33639:SF2">
    <property type="entry name" value="DUF393 DOMAIN-CONTAINING PROTEIN"/>
    <property type="match status" value="1"/>
</dbReference>
<dbReference type="InterPro" id="IPR052927">
    <property type="entry name" value="DCC_oxidoreductase"/>
</dbReference>
<dbReference type="Pfam" id="PF04134">
    <property type="entry name" value="DCC1-like"/>
    <property type="match status" value="1"/>
</dbReference>
<dbReference type="InterPro" id="IPR007263">
    <property type="entry name" value="DCC1-like"/>
</dbReference>
<dbReference type="Proteomes" id="UP001214043">
    <property type="component" value="Chromosome"/>
</dbReference>
<name>A0AAE9ZC93_9PROT</name>
<dbReference type="AlphaFoldDB" id="A0AAE9ZC93"/>
<dbReference type="EMBL" id="CP118166">
    <property type="protein sequence ID" value="WDI30800.1"/>
    <property type="molecule type" value="Genomic_DNA"/>
</dbReference>
<organism evidence="1 2">
    <name type="scientific">Hyphococcus flavus</name>
    <dbReference type="NCBI Taxonomy" id="1866326"/>
    <lineage>
        <taxon>Bacteria</taxon>
        <taxon>Pseudomonadati</taxon>
        <taxon>Pseudomonadota</taxon>
        <taxon>Alphaproteobacteria</taxon>
        <taxon>Parvularculales</taxon>
        <taxon>Parvularculaceae</taxon>
        <taxon>Hyphococcus</taxon>
    </lineage>
</organism>
<protein>
    <submittedName>
        <fullName evidence="1">DCC1-like thiol-disulfide oxidoreductase family protein</fullName>
    </submittedName>
</protein>
<evidence type="ECO:0000313" key="1">
    <source>
        <dbReference type="EMBL" id="WDI30800.1"/>
    </source>
</evidence>
<dbReference type="GO" id="GO:0015035">
    <property type="term" value="F:protein-disulfide reductase activity"/>
    <property type="evidence" value="ECO:0007669"/>
    <property type="project" value="InterPro"/>
</dbReference>
<dbReference type="PANTHER" id="PTHR33639">
    <property type="entry name" value="THIOL-DISULFIDE OXIDOREDUCTASE DCC"/>
    <property type="match status" value="1"/>
</dbReference>
<sequence>MQPEKYSYRDDPNVPPFDDSKPLIIFDGVCVLCASGVQFMMKHDRQGETRFAVIQDALPRALYKHYDLDADTFDTFMVLADGVPHLRWRGVCKAARLMPAPWKWLGALGRLVPGVIGDAVYDFVQRNRIGWFGSRDVCFVPDAETKKRFLARL</sequence>
<reference evidence="1" key="1">
    <citation type="submission" date="2023-02" db="EMBL/GenBank/DDBJ databases">
        <title>Genome sequence of Hyphococcus flavus.</title>
        <authorList>
            <person name="Rong J.-C."/>
            <person name="Zhao Q."/>
            <person name="Yi M."/>
            <person name="Wu J.-Y."/>
        </authorList>
    </citation>
    <scope>NUCLEOTIDE SEQUENCE</scope>
    <source>
        <strain evidence="1">MCCC 1K03223</strain>
    </source>
</reference>
<keyword evidence="2" id="KW-1185">Reference proteome</keyword>
<accession>A0AAE9ZC93</accession>
<gene>
    <name evidence="1" type="ORF">PUV54_12635</name>
</gene>
<proteinExistence type="predicted"/>
<dbReference type="RefSeq" id="WP_274492622.1">
    <property type="nucleotide sequence ID" value="NZ_CP118166.1"/>
</dbReference>
<dbReference type="KEGG" id="hfl:PUV54_12635"/>